<dbReference type="InterPro" id="IPR006158">
    <property type="entry name" value="Cobalamin-bd"/>
</dbReference>
<dbReference type="HOGENOM" id="CLU_021572_4_3_12"/>
<dbReference type="GO" id="GO:0005829">
    <property type="term" value="C:cytosol"/>
    <property type="evidence" value="ECO:0007669"/>
    <property type="project" value="TreeGrafter"/>
</dbReference>
<evidence type="ECO:0000256" key="2">
    <source>
        <dbReference type="ARBA" id="ARBA00022691"/>
    </source>
</evidence>
<reference evidence="8 9" key="1">
    <citation type="journal article" date="2010" name="Stand. Genomic Sci.">
        <title>Complete genome sequence of Spirochaeta smaragdinae type strain (SEBR 4228).</title>
        <authorList>
            <person name="Mavromatis K."/>
            <person name="Yasawong M."/>
            <person name="Chertkov O."/>
            <person name="Lapidus A."/>
            <person name="Lucas S."/>
            <person name="Nolan M."/>
            <person name="Del Rio T.G."/>
            <person name="Tice H."/>
            <person name="Cheng J.F."/>
            <person name="Pitluck S."/>
            <person name="Liolios K."/>
            <person name="Ivanova N."/>
            <person name="Tapia R."/>
            <person name="Han C."/>
            <person name="Bruce D."/>
            <person name="Goodwin L."/>
            <person name="Pati A."/>
            <person name="Chen A."/>
            <person name="Palaniappan K."/>
            <person name="Land M."/>
            <person name="Hauser L."/>
            <person name="Chang Y.J."/>
            <person name="Jeffries C.D."/>
            <person name="Detter J.C."/>
            <person name="Rohde M."/>
            <person name="Brambilla E."/>
            <person name="Spring S."/>
            <person name="Goker M."/>
            <person name="Sikorski J."/>
            <person name="Woyke T."/>
            <person name="Bristow J."/>
            <person name="Eisen J.A."/>
            <person name="Markowitz V."/>
            <person name="Hugenholtz P."/>
            <person name="Klenk H.P."/>
            <person name="Kyrpides N.C."/>
        </authorList>
    </citation>
    <scope>NUCLEOTIDE SEQUENCE [LARGE SCALE GENOMIC DNA]</scope>
    <source>
        <strain evidence="9">DSM 11293 / JCM 15392 / SEBR 4228</strain>
    </source>
</reference>
<dbReference type="SFLD" id="SFLDG01082">
    <property type="entry name" value="B12-binding_domain_containing"/>
    <property type="match status" value="1"/>
</dbReference>
<evidence type="ECO:0000313" key="9">
    <source>
        <dbReference type="Proteomes" id="UP000002318"/>
    </source>
</evidence>
<keyword evidence="5" id="KW-0411">Iron-sulfur</keyword>
<comment type="cofactor">
    <cofactor evidence="1">
        <name>[4Fe-4S] cluster</name>
        <dbReference type="ChEBI" id="CHEBI:49883"/>
    </cofactor>
</comment>
<dbReference type="SFLD" id="SFLDS00029">
    <property type="entry name" value="Radical_SAM"/>
    <property type="match status" value="1"/>
</dbReference>
<sequence length="455" mass="51170">MSSGMNFFESDHPVALFLSPPIYDFALYDLFLRPYGLLRVASWFQASGYHIRVVDALDPDLPLGGGRRRPKRKANGTGKFFRSSVSLPEGMAPIPRRYSRYGVPPAMLRSLLLDGPSPDVVFIASGMTYWYQGIAEVAALCRSLWQDIPIVVGGVYASLLPDHCNALPGVDLAIVGSPDTGSGAERLARLLRERALPVPEGAVPLFPLMHRAIMRNGAAPIRLNRGCPYRCDYCASHRLEPSWRGGDVELLFSYVRELCERYGVRNFAFYDDALLVDKERLFLPFLDMVLRKLPGLSFWTPNAMHLRFLDLETAILMRRAGFREARFGYESESEAFHLEHDGKFRPSEAARSFQALHQAGFKRSDVLLYVLGALPGQSKAELFSAIKGGRDSGFGVQVAEFSPVPGSLLWNTCVEQSRYPIDREPLYQNNSFMPMEWEGLRREDLEEAKRFARMG</sequence>
<dbReference type="KEGG" id="ssm:Spirs_0872"/>
<dbReference type="InterPro" id="IPR006638">
    <property type="entry name" value="Elp3/MiaA/NifB-like_rSAM"/>
</dbReference>
<evidence type="ECO:0000256" key="1">
    <source>
        <dbReference type="ARBA" id="ARBA00001966"/>
    </source>
</evidence>
<keyword evidence="2" id="KW-0949">S-adenosyl-L-methionine</keyword>
<dbReference type="Proteomes" id="UP000002318">
    <property type="component" value="Chromosome"/>
</dbReference>
<evidence type="ECO:0000256" key="3">
    <source>
        <dbReference type="ARBA" id="ARBA00022723"/>
    </source>
</evidence>
<dbReference type="InterPro" id="IPR007197">
    <property type="entry name" value="rSAM"/>
</dbReference>
<dbReference type="InterPro" id="IPR051198">
    <property type="entry name" value="BchE-like"/>
</dbReference>
<evidence type="ECO:0000256" key="4">
    <source>
        <dbReference type="ARBA" id="ARBA00023004"/>
    </source>
</evidence>
<name>E1RCC6_SEDSS</name>
<dbReference type="PANTHER" id="PTHR43409:SF15">
    <property type="entry name" value="PUTATIVE-RELATED"/>
    <property type="match status" value="1"/>
</dbReference>
<evidence type="ECO:0000259" key="7">
    <source>
        <dbReference type="PROSITE" id="PS51918"/>
    </source>
</evidence>
<dbReference type="eggNOG" id="COG1032">
    <property type="taxonomic scope" value="Bacteria"/>
</dbReference>
<dbReference type="PROSITE" id="PS51332">
    <property type="entry name" value="B12_BINDING"/>
    <property type="match status" value="1"/>
</dbReference>
<keyword evidence="3" id="KW-0479">Metal-binding</keyword>
<dbReference type="InterPro" id="IPR058240">
    <property type="entry name" value="rSAM_sf"/>
</dbReference>
<dbReference type="CDD" id="cd01335">
    <property type="entry name" value="Radical_SAM"/>
    <property type="match status" value="1"/>
</dbReference>
<evidence type="ECO:0000313" key="8">
    <source>
        <dbReference type="EMBL" id="ADK80006.1"/>
    </source>
</evidence>
<dbReference type="STRING" id="573413.Spirs_0872"/>
<keyword evidence="9" id="KW-1185">Reference proteome</keyword>
<proteinExistence type="predicted"/>
<keyword evidence="4" id="KW-0408">Iron</keyword>
<dbReference type="AlphaFoldDB" id="E1RCC6"/>
<feature type="domain" description="Radical SAM core" evidence="7">
    <location>
        <begin position="213"/>
        <end position="450"/>
    </location>
</feature>
<feature type="domain" description="B12-binding" evidence="6">
    <location>
        <begin position="20"/>
        <end position="198"/>
    </location>
</feature>
<dbReference type="EMBL" id="CP002116">
    <property type="protein sequence ID" value="ADK80006.1"/>
    <property type="molecule type" value="Genomic_DNA"/>
</dbReference>
<dbReference type="SMART" id="SM00729">
    <property type="entry name" value="Elp3"/>
    <property type="match status" value="1"/>
</dbReference>
<protein>
    <submittedName>
        <fullName evidence="8">Radical SAM domain protein</fullName>
    </submittedName>
</protein>
<dbReference type="PANTHER" id="PTHR43409">
    <property type="entry name" value="ANAEROBIC MAGNESIUM-PROTOPORPHYRIN IX MONOMETHYL ESTER CYCLASE-RELATED"/>
    <property type="match status" value="1"/>
</dbReference>
<dbReference type="GO" id="GO:0031419">
    <property type="term" value="F:cobalamin binding"/>
    <property type="evidence" value="ECO:0007669"/>
    <property type="project" value="InterPro"/>
</dbReference>
<gene>
    <name evidence="8" type="ordered locus">Spirs_0872</name>
</gene>
<evidence type="ECO:0000259" key="6">
    <source>
        <dbReference type="PROSITE" id="PS51332"/>
    </source>
</evidence>
<dbReference type="GO" id="GO:0003824">
    <property type="term" value="F:catalytic activity"/>
    <property type="evidence" value="ECO:0007669"/>
    <property type="project" value="InterPro"/>
</dbReference>
<dbReference type="Pfam" id="PF04055">
    <property type="entry name" value="Radical_SAM"/>
    <property type="match status" value="1"/>
</dbReference>
<dbReference type="GO" id="GO:0046872">
    <property type="term" value="F:metal ion binding"/>
    <property type="evidence" value="ECO:0007669"/>
    <property type="project" value="UniProtKB-KW"/>
</dbReference>
<organism evidence="8 9">
    <name type="scientific">Sediminispirochaeta smaragdinae (strain DSM 11293 / JCM 15392 / SEBR 4228)</name>
    <name type="common">Spirochaeta smaragdinae</name>
    <dbReference type="NCBI Taxonomy" id="573413"/>
    <lineage>
        <taxon>Bacteria</taxon>
        <taxon>Pseudomonadati</taxon>
        <taxon>Spirochaetota</taxon>
        <taxon>Spirochaetia</taxon>
        <taxon>Spirochaetales</taxon>
        <taxon>Spirochaetaceae</taxon>
        <taxon>Sediminispirochaeta</taxon>
    </lineage>
</organism>
<evidence type="ECO:0000256" key="5">
    <source>
        <dbReference type="ARBA" id="ARBA00023014"/>
    </source>
</evidence>
<accession>E1RCC6</accession>
<dbReference type="OrthoDB" id="9801424at2"/>
<dbReference type="GO" id="GO:0051536">
    <property type="term" value="F:iron-sulfur cluster binding"/>
    <property type="evidence" value="ECO:0007669"/>
    <property type="project" value="UniProtKB-KW"/>
</dbReference>
<dbReference type="Gene3D" id="3.40.50.280">
    <property type="entry name" value="Cobalamin-binding domain"/>
    <property type="match status" value="1"/>
</dbReference>
<dbReference type="PROSITE" id="PS51918">
    <property type="entry name" value="RADICAL_SAM"/>
    <property type="match status" value="1"/>
</dbReference>
<dbReference type="SUPFAM" id="SSF102114">
    <property type="entry name" value="Radical SAM enzymes"/>
    <property type="match status" value="1"/>
</dbReference>